<comment type="caution">
    <text evidence="2">The sequence shown here is derived from an EMBL/GenBank/DDBJ whole genome shotgun (WGS) entry which is preliminary data.</text>
</comment>
<name>A0ABW4FC98_9PSEU</name>
<accession>A0ABW4FC98</accession>
<dbReference type="SUPFAM" id="SSF51338">
    <property type="entry name" value="Composite domain of metallo-dependent hydrolases"/>
    <property type="match status" value="1"/>
</dbReference>
<keyword evidence="3" id="KW-1185">Reference proteome</keyword>
<dbReference type="SUPFAM" id="SSF51556">
    <property type="entry name" value="Metallo-dependent hydrolases"/>
    <property type="match status" value="1"/>
</dbReference>
<dbReference type="RefSeq" id="WP_344728376.1">
    <property type="nucleotide sequence ID" value="NZ_BAAAUS010000051.1"/>
</dbReference>
<evidence type="ECO:0000313" key="2">
    <source>
        <dbReference type="EMBL" id="MFD1524184.1"/>
    </source>
</evidence>
<dbReference type="PANTHER" id="PTHR43135">
    <property type="entry name" value="ALPHA-D-RIBOSE 1-METHYLPHOSPHONATE 5-TRIPHOSPHATE DIPHOSPHATASE"/>
    <property type="match status" value="1"/>
</dbReference>
<dbReference type="InterPro" id="IPR006680">
    <property type="entry name" value="Amidohydro-rel"/>
</dbReference>
<gene>
    <name evidence="2" type="ORF">ACFSJD_42320</name>
</gene>
<dbReference type="CDD" id="cd01299">
    <property type="entry name" value="Met_dep_hydrolase_A"/>
    <property type="match status" value="1"/>
</dbReference>
<evidence type="ECO:0000313" key="3">
    <source>
        <dbReference type="Proteomes" id="UP001597114"/>
    </source>
</evidence>
<evidence type="ECO:0000259" key="1">
    <source>
        <dbReference type="Pfam" id="PF01979"/>
    </source>
</evidence>
<protein>
    <submittedName>
        <fullName evidence="2">Amidohydrolase family protein</fullName>
    </submittedName>
</protein>
<dbReference type="InterPro" id="IPR032466">
    <property type="entry name" value="Metal_Hydrolase"/>
</dbReference>
<reference evidence="3" key="1">
    <citation type="journal article" date="2019" name="Int. J. Syst. Evol. Microbiol.">
        <title>The Global Catalogue of Microorganisms (GCM) 10K type strain sequencing project: providing services to taxonomists for standard genome sequencing and annotation.</title>
        <authorList>
            <consortium name="The Broad Institute Genomics Platform"/>
            <consortium name="The Broad Institute Genome Sequencing Center for Infectious Disease"/>
            <person name="Wu L."/>
            <person name="Ma J."/>
        </authorList>
    </citation>
    <scope>NUCLEOTIDE SEQUENCE [LARGE SCALE GENOMIC DNA]</scope>
    <source>
        <strain evidence="3">CCM 7043</strain>
    </source>
</reference>
<dbReference type="Proteomes" id="UP001597114">
    <property type="component" value="Unassembled WGS sequence"/>
</dbReference>
<proteinExistence type="predicted"/>
<organism evidence="2 3">
    <name type="scientific">Pseudonocardia yunnanensis</name>
    <dbReference type="NCBI Taxonomy" id="58107"/>
    <lineage>
        <taxon>Bacteria</taxon>
        <taxon>Bacillati</taxon>
        <taxon>Actinomycetota</taxon>
        <taxon>Actinomycetes</taxon>
        <taxon>Pseudonocardiales</taxon>
        <taxon>Pseudonocardiaceae</taxon>
        <taxon>Pseudonocardia</taxon>
    </lineage>
</organism>
<dbReference type="Pfam" id="PF01979">
    <property type="entry name" value="Amidohydro_1"/>
    <property type="match status" value="1"/>
</dbReference>
<dbReference type="Gene3D" id="3.20.20.140">
    <property type="entry name" value="Metal-dependent hydrolases"/>
    <property type="match status" value="1"/>
</dbReference>
<sequence>MSTPSFLIRDVTIIDGTGASPIPDQALVVEGRRIAWIGPADQAPVTSPETVVEGEGRTLLPGLINCHVHLTSDGAPDTFAQATGDSIPAATLRAARSAWATLQSGVTTVRDCGAADDVVVELAKEIERGAVPGPRVQAAGRVITMTGGHGHFIGREADGPDEVRKATRQEIKAGAAVIKTMATGGVLTPGVTPTQTALLPEELAAAAQVAHNSGRRVTTHAIGRAGIHNALLAGIDSIEHGFYLDDELLELAIAQGTFLVPTMLAVDGIIRNGQAKGIPAWVVEKAESEAEQQRKSFAAAVASGMRIAAGTDAGTPFNAHGDLARELALMVEHGLPPMQVLVAATSAAAENLGLAHDLGTLTAGKLADLILVDGDPIADITATGRVGLVVKDGVVQRDELTKTGPAVPTAV</sequence>
<dbReference type="InterPro" id="IPR051781">
    <property type="entry name" value="Metallo-dep_Hydrolase"/>
</dbReference>
<dbReference type="InterPro" id="IPR057744">
    <property type="entry name" value="OTAase-like"/>
</dbReference>
<dbReference type="Gene3D" id="2.30.40.10">
    <property type="entry name" value="Urease, subunit C, domain 1"/>
    <property type="match status" value="1"/>
</dbReference>
<dbReference type="PANTHER" id="PTHR43135:SF3">
    <property type="entry name" value="ALPHA-D-RIBOSE 1-METHYLPHOSPHONATE 5-TRIPHOSPHATE DIPHOSPHATASE"/>
    <property type="match status" value="1"/>
</dbReference>
<dbReference type="EMBL" id="JBHUCO010000077">
    <property type="protein sequence ID" value="MFD1524184.1"/>
    <property type="molecule type" value="Genomic_DNA"/>
</dbReference>
<feature type="domain" description="Amidohydrolase-related" evidence="1">
    <location>
        <begin position="58"/>
        <end position="393"/>
    </location>
</feature>
<dbReference type="InterPro" id="IPR011059">
    <property type="entry name" value="Metal-dep_hydrolase_composite"/>
</dbReference>